<dbReference type="EMBL" id="JBHRTF010000006">
    <property type="protein sequence ID" value="MFC3116998.1"/>
    <property type="molecule type" value="Genomic_DNA"/>
</dbReference>
<dbReference type="PANTHER" id="PTHR34580">
    <property type="match status" value="1"/>
</dbReference>
<protein>
    <submittedName>
        <fullName evidence="4">Helix-turn-helix transcriptional regulator</fullName>
    </submittedName>
</protein>
<dbReference type="RefSeq" id="WP_378120841.1">
    <property type="nucleotide sequence ID" value="NZ_JBHRTF010000006.1"/>
</dbReference>
<gene>
    <name evidence="4" type="ORF">ACFODX_15625</name>
</gene>
<dbReference type="PIRSF" id="PIRSF015558">
    <property type="entry name" value="Txn_reg_DeoR_prd"/>
    <property type="match status" value="1"/>
</dbReference>
<feature type="domain" description="DNA-binding transcriptional repressor CapW C-terminal dimerisation" evidence="2">
    <location>
        <begin position="203"/>
        <end position="272"/>
    </location>
</feature>
<comment type="caution">
    <text evidence="4">The sequence shown here is derived from an EMBL/GenBank/DDBJ whole genome shotgun (WGS) entry which is preliminary data.</text>
</comment>
<evidence type="ECO:0000259" key="3">
    <source>
        <dbReference type="Pfam" id="PF26109"/>
    </source>
</evidence>
<dbReference type="Pfam" id="PF13280">
    <property type="entry name" value="WYL"/>
    <property type="match status" value="1"/>
</dbReference>
<feature type="domain" description="WYL" evidence="1">
    <location>
        <begin position="117"/>
        <end position="181"/>
    </location>
</feature>
<dbReference type="Proteomes" id="UP001595555">
    <property type="component" value="Unassembled WGS sequence"/>
</dbReference>
<dbReference type="PANTHER" id="PTHR34580:SF3">
    <property type="entry name" value="PROTEIN PAFB"/>
    <property type="match status" value="1"/>
</dbReference>
<evidence type="ECO:0000313" key="5">
    <source>
        <dbReference type="Proteomes" id="UP001595555"/>
    </source>
</evidence>
<reference evidence="5" key="1">
    <citation type="journal article" date="2019" name="Int. J. Syst. Evol. Microbiol.">
        <title>The Global Catalogue of Microorganisms (GCM) 10K type strain sequencing project: providing services to taxonomists for standard genome sequencing and annotation.</title>
        <authorList>
            <consortium name="The Broad Institute Genomics Platform"/>
            <consortium name="The Broad Institute Genome Sequencing Center for Infectious Disease"/>
            <person name="Wu L."/>
            <person name="Ma J."/>
        </authorList>
    </citation>
    <scope>NUCLEOTIDE SEQUENCE [LARGE SCALE GENOMIC DNA]</scope>
    <source>
        <strain evidence="5">KCTC 52237</strain>
    </source>
</reference>
<dbReference type="InterPro" id="IPR059020">
    <property type="entry name" value="CapW_CTD"/>
</dbReference>
<dbReference type="InterPro" id="IPR051534">
    <property type="entry name" value="CBASS_pafABC_assoc_protein"/>
</dbReference>
<keyword evidence="5" id="KW-1185">Reference proteome</keyword>
<dbReference type="InterPro" id="IPR059019">
    <property type="entry name" value="WHD_CapW"/>
</dbReference>
<dbReference type="Pfam" id="PF26109">
    <property type="entry name" value="WHD_BrxR"/>
    <property type="match status" value="1"/>
</dbReference>
<evidence type="ECO:0000259" key="2">
    <source>
        <dbReference type="Pfam" id="PF26107"/>
    </source>
</evidence>
<organism evidence="4 5">
    <name type="scientific">Cellvibrio fontiphilus</name>
    <dbReference type="NCBI Taxonomy" id="1815559"/>
    <lineage>
        <taxon>Bacteria</taxon>
        <taxon>Pseudomonadati</taxon>
        <taxon>Pseudomonadota</taxon>
        <taxon>Gammaproteobacteria</taxon>
        <taxon>Cellvibrionales</taxon>
        <taxon>Cellvibrionaceae</taxon>
        <taxon>Cellvibrio</taxon>
    </lineage>
</organism>
<sequence>MEKTALYYRYQLIELLAYWEGRVNAKDLEQYFNQSRQQSSADINSYKEKLPNNLYYDSSRKAYIPTSEFIPQYITAQPDDYLRWLHTGQLHEVGAAVRHTSICEALILPSRLIAPETMRGLVAAIRQQKRIDVDYVSLSNPNREGRTIAPHSFVNTGLRWHLRAWCEKSGEYRDFVLSRFRGTPELRDKTEHTAENDQGWNTQVTIILQPDPRLSPPKRQVLEDDYQMQNGLLQITTKGCLVQYLLREMQVSTKMLDGTPEAQQLVCVNLPDIKPWLFEG</sequence>
<dbReference type="PROSITE" id="PS52050">
    <property type="entry name" value="WYL"/>
    <property type="match status" value="1"/>
</dbReference>
<evidence type="ECO:0000259" key="1">
    <source>
        <dbReference type="Pfam" id="PF13280"/>
    </source>
</evidence>
<dbReference type="InterPro" id="IPR026881">
    <property type="entry name" value="WYL_dom"/>
</dbReference>
<evidence type="ECO:0000313" key="4">
    <source>
        <dbReference type="EMBL" id="MFC3116998.1"/>
    </source>
</evidence>
<dbReference type="InterPro" id="IPR016634">
    <property type="entry name" value="CapW-like"/>
</dbReference>
<feature type="domain" description="DNA-binding transcriptional repressor CapW winged helix-turn-helix" evidence="3">
    <location>
        <begin position="8"/>
        <end position="86"/>
    </location>
</feature>
<name>A0ABV7FJQ7_9GAMM</name>
<proteinExistence type="predicted"/>
<accession>A0ABV7FJQ7</accession>
<dbReference type="Pfam" id="PF26107">
    <property type="entry name" value="BrxR_CTD"/>
    <property type="match status" value="1"/>
</dbReference>